<protein>
    <submittedName>
        <fullName evidence="1">Sporulation histidine kinase inhibitor Sda</fullName>
    </submittedName>
</protein>
<keyword evidence="2" id="KW-1185">Reference proteome</keyword>
<evidence type="ECO:0000313" key="2">
    <source>
        <dbReference type="Proteomes" id="UP000297975"/>
    </source>
</evidence>
<dbReference type="Proteomes" id="UP000297975">
    <property type="component" value="Unassembled WGS sequence"/>
</dbReference>
<evidence type="ECO:0000313" key="1">
    <source>
        <dbReference type="EMBL" id="TFB24959.1"/>
    </source>
</evidence>
<dbReference type="InterPro" id="IPR015064">
    <property type="entry name" value="Sda"/>
</dbReference>
<proteinExistence type="predicted"/>
<dbReference type="RefSeq" id="WP_134338420.1">
    <property type="nucleotide sequence ID" value="NZ_SOPW01000001.1"/>
</dbReference>
<dbReference type="AlphaFoldDB" id="A0A4Y8IUV4"/>
<dbReference type="Gene3D" id="1.10.287.1100">
    <property type="entry name" value="Sporulation inhibitor A"/>
    <property type="match status" value="1"/>
</dbReference>
<reference evidence="1 2" key="1">
    <citation type="submission" date="2019-03" db="EMBL/GenBank/DDBJ databases">
        <authorList>
            <person name="He R.-H."/>
        </authorList>
    </citation>
    <scope>NUCLEOTIDE SEQUENCE [LARGE SCALE GENOMIC DNA]</scope>
    <source>
        <strain evidence="2">SH 714</strain>
    </source>
</reference>
<name>A0A4Y8IUV4_9BACI</name>
<dbReference type="InterPro" id="IPR036916">
    <property type="entry name" value="Sda_sf"/>
</dbReference>
<organism evidence="1 2">
    <name type="scientific">Filobacillus milosensis</name>
    <dbReference type="NCBI Taxonomy" id="94137"/>
    <lineage>
        <taxon>Bacteria</taxon>
        <taxon>Bacillati</taxon>
        <taxon>Bacillota</taxon>
        <taxon>Bacilli</taxon>
        <taxon>Bacillales</taxon>
        <taxon>Bacillaceae</taxon>
        <taxon>Filobacillus</taxon>
    </lineage>
</organism>
<gene>
    <name evidence="1" type="ORF">E3U55_00785</name>
</gene>
<dbReference type="OrthoDB" id="2933732at2"/>
<dbReference type="EMBL" id="SOPW01000001">
    <property type="protein sequence ID" value="TFB24959.1"/>
    <property type="molecule type" value="Genomic_DNA"/>
</dbReference>
<accession>A0A4Y8IUV4</accession>
<dbReference type="Pfam" id="PF08970">
    <property type="entry name" value="Sda"/>
    <property type="match status" value="1"/>
</dbReference>
<comment type="caution">
    <text evidence="1">The sequence shown here is derived from an EMBL/GenBank/DDBJ whole genome shotgun (WGS) entry which is preliminary data.</text>
</comment>
<dbReference type="SUPFAM" id="SSF100985">
    <property type="entry name" value="Sporulation inhibitor Sda"/>
    <property type="match status" value="1"/>
</dbReference>
<sequence length="48" mass="5522">MHRLSNDQLIDTYVKALDLNLDQPFIVLLESEVRLRGIDPNTIKLMIG</sequence>